<organism evidence="1 2">
    <name type="scientific">Tigriopus californicus</name>
    <name type="common">Marine copepod</name>
    <dbReference type="NCBI Taxonomy" id="6832"/>
    <lineage>
        <taxon>Eukaryota</taxon>
        <taxon>Metazoa</taxon>
        <taxon>Ecdysozoa</taxon>
        <taxon>Arthropoda</taxon>
        <taxon>Crustacea</taxon>
        <taxon>Multicrustacea</taxon>
        <taxon>Hexanauplia</taxon>
        <taxon>Copepoda</taxon>
        <taxon>Harpacticoida</taxon>
        <taxon>Harpacticidae</taxon>
        <taxon>Tigriopus</taxon>
    </lineage>
</organism>
<protein>
    <submittedName>
        <fullName evidence="1">Uncharacterized protein</fullName>
    </submittedName>
</protein>
<reference evidence="1 2" key="1">
    <citation type="journal article" date="2018" name="Nat. Ecol. Evol.">
        <title>Genomic signatures of mitonuclear coevolution across populations of Tigriopus californicus.</title>
        <authorList>
            <person name="Barreto F.S."/>
            <person name="Watson E.T."/>
            <person name="Lima T.G."/>
            <person name="Willett C.S."/>
            <person name="Edmands S."/>
            <person name="Li W."/>
            <person name="Burton R.S."/>
        </authorList>
    </citation>
    <scope>NUCLEOTIDE SEQUENCE [LARGE SCALE GENOMIC DNA]</scope>
    <source>
        <strain evidence="1 2">San Diego</strain>
    </source>
</reference>
<sequence>MSTTSLVFKCARMASMNSSATLCMFTNMFLSFPEVQMNIRIEQEEQVPSEDLKLGLRRVFQYECPQNLEQGDFDLGHGEFDTRAISWTGPKAENGYYGQDGAGQKHPIWKGGLHRTRLIVDQSQDKKDDSDCQK</sequence>
<comment type="caution">
    <text evidence="1">The sequence shown here is derived from an EMBL/GenBank/DDBJ whole genome shotgun (WGS) entry which is preliminary data.</text>
</comment>
<proteinExistence type="predicted"/>
<evidence type="ECO:0000313" key="2">
    <source>
        <dbReference type="Proteomes" id="UP000318571"/>
    </source>
</evidence>
<dbReference type="Proteomes" id="UP000318571">
    <property type="component" value="Chromosome 6"/>
</dbReference>
<accession>A0A553PQ95</accession>
<name>A0A553PQ95_TIGCA</name>
<keyword evidence="2" id="KW-1185">Reference proteome</keyword>
<evidence type="ECO:0000313" key="1">
    <source>
        <dbReference type="EMBL" id="TRY79855.1"/>
    </source>
</evidence>
<dbReference type="EMBL" id="VCGU01000002">
    <property type="protein sequence ID" value="TRY79855.1"/>
    <property type="molecule type" value="Genomic_DNA"/>
</dbReference>
<gene>
    <name evidence="1" type="ORF">TCAL_17071</name>
</gene>
<dbReference type="AlphaFoldDB" id="A0A553PQ95"/>